<organism evidence="2 3">
    <name type="scientific">Povalibacter uvarum</name>
    <dbReference type="NCBI Taxonomy" id="732238"/>
    <lineage>
        <taxon>Bacteria</taxon>
        <taxon>Pseudomonadati</taxon>
        <taxon>Pseudomonadota</taxon>
        <taxon>Gammaproteobacteria</taxon>
        <taxon>Steroidobacterales</taxon>
        <taxon>Steroidobacteraceae</taxon>
        <taxon>Povalibacter</taxon>
    </lineage>
</organism>
<gene>
    <name evidence="2" type="ORF">HNQ60_002016</name>
</gene>
<proteinExistence type="predicted"/>
<name>A0A841HLQ4_9GAMM</name>
<dbReference type="RefSeq" id="WP_184331210.1">
    <property type="nucleotide sequence ID" value="NZ_JACHHZ010000002.1"/>
</dbReference>
<reference evidence="2 3" key="1">
    <citation type="submission" date="2020-08" db="EMBL/GenBank/DDBJ databases">
        <title>Genomic Encyclopedia of Type Strains, Phase IV (KMG-IV): sequencing the most valuable type-strain genomes for metagenomic binning, comparative biology and taxonomic classification.</title>
        <authorList>
            <person name="Goeker M."/>
        </authorList>
    </citation>
    <scope>NUCLEOTIDE SEQUENCE [LARGE SCALE GENOMIC DNA]</scope>
    <source>
        <strain evidence="2 3">DSM 26723</strain>
    </source>
</reference>
<evidence type="ECO:0000256" key="1">
    <source>
        <dbReference type="SAM" id="MobiDB-lite"/>
    </source>
</evidence>
<evidence type="ECO:0008006" key="4">
    <source>
        <dbReference type="Google" id="ProtNLM"/>
    </source>
</evidence>
<keyword evidence="3" id="KW-1185">Reference proteome</keyword>
<comment type="caution">
    <text evidence="2">The sequence shown here is derived from an EMBL/GenBank/DDBJ whole genome shotgun (WGS) entry which is preliminary data.</text>
</comment>
<dbReference type="Proteomes" id="UP000588068">
    <property type="component" value="Unassembled WGS sequence"/>
</dbReference>
<accession>A0A841HLQ4</accession>
<evidence type="ECO:0000313" key="2">
    <source>
        <dbReference type="EMBL" id="MBB6093138.1"/>
    </source>
</evidence>
<dbReference type="AlphaFoldDB" id="A0A841HLQ4"/>
<sequence length="93" mass="10171">MQGHPGIPSTAKSPRKAAAESPAKPKTTIRARKKTPVAEPEVAVLALHPTPDEVNQLIATTAYYFAAERNFESGHELDDWLKAEQLVQGQLPR</sequence>
<dbReference type="InterPro" id="IPR021327">
    <property type="entry name" value="DUF2934"/>
</dbReference>
<dbReference type="EMBL" id="JACHHZ010000002">
    <property type="protein sequence ID" value="MBB6093138.1"/>
    <property type="molecule type" value="Genomic_DNA"/>
</dbReference>
<evidence type="ECO:0000313" key="3">
    <source>
        <dbReference type="Proteomes" id="UP000588068"/>
    </source>
</evidence>
<dbReference type="Pfam" id="PF11154">
    <property type="entry name" value="DUF2934"/>
    <property type="match status" value="1"/>
</dbReference>
<feature type="region of interest" description="Disordered" evidence="1">
    <location>
        <begin position="1"/>
        <end position="37"/>
    </location>
</feature>
<protein>
    <recommendedName>
        <fullName evidence="4">DUF2934 domain-containing protein</fullName>
    </recommendedName>
</protein>